<dbReference type="NCBIfam" id="TIGR00486">
    <property type="entry name" value="YbgI_SA1388"/>
    <property type="match status" value="1"/>
</dbReference>
<evidence type="ECO:0000313" key="4">
    <source>
        <dbReference type="Proteomes" id="UP000053558"/>
    </source>
</evidence>
<dbReference type="PANTHER" id="PTHR13799">
    <property type="entry name" value="NGG1 INTERACTING FACTOR 3"/>
    <property type="match status" value="1"/>
</dbReference>
<feature type="binding site" evidence="2">
    <location>
        <position position="236"/>
    </location>
    <ligand>
        <name>a divalent metal cation</name>
        <dbReference type="ChEBI" id="CHEBI:60240"/>
        <label>1</label>
    </ligand>
</feature>
<dbReference type="GO" id="GO:0046872">
    <property type="term" value="F:metal ion binding"/>
    <property type="evidence" value="ECO:0007669"/>
    <property type="project" value="UniProtKB-KW"/>
</dbReference>
<feature type="binding site" evidence="2">
    <location>
        <position position="109"/>
    </location>
    <ligand>
        <name>a divalent metal cation</name>
        <dbReference type="ChEBI" id="CHEBI:60240"/>
        <label>1</label>
    </ligand>
</feature>
<dbReference type="AlphaFoldDB" id="A0A5M3N7I2"/>
<protein>
    <submittedName>
        <fullName evidence="3">NGG1p interacting factor 3</fullName>
    </submittedName>
</protein>
<proteinExistence type="inferred from homology"/>
<dbReference type="OMA" id="DINWSAR"/>
<dbReference type="InterPro" id="IPR002678">
    <property type="entry name" value="DUF34/NIF3"/>
</dbReference>
<comment type="similarity">
    <text evidence="1">Belongs to the GTP cyclohydrolase I type 2/NIF3 family.</text>
</comment>
<dbReference type="OrthoDB" id="3345469at2759"/>
<feature type="binding site" evidence="2">
    <location>
        <position position="71"/>
    </location>
    <ligand>
        <name>a divalent metal cation</name>
        <dbReference type="ChEBI" id="CHEBI:60240"/>
        <label>1</label>
    </ligand>
</feature>
<name>A0A5M3N7I2_CONPW</name>
<organism evidence="3 4">
    <name type="scientific">Coniophora puteana (strain RWD-64-598)</name>
    <name type="common">Brown rot fungus</name>
    <dbReference type="NCBI Taxonomy" id="741705"/>
    <lineage>
        <taxon>Eukaryota</taxon>
        <taxon>Fungi</taxon>
        <taxon>Dikarya</taxon>
        <taxon>Basidiomycota</taxon>
        <taxon>Agaricomycotina</taxon>
        <taxon>Agaricomycetes</taxon>
        <taxon>Agaricomycetidae</taxon>
        <taxon>Boletales</taxon>
        <taxon>Coniophorineae</taxon>
        <taxon>Coniophoraceae</taxon>
        <taxon>Coniophora</taxon>
    </lineage>
</organism>
<keyword evidence="4" id="KW-1185">Reference proteome</keyword>
<dbReference type="RefSeq" id="XP_007763761.1">
    <property type="nucleotide sequence ID" value="XM_007765571.1"/>
</dbReference>
<dbReference type="EMBL" id="JH711573">
    <property type="protein sequence ID" value="EIW87399.1"/>
    <property type="molecule type" value="Genomic_DNA"/>
</dbReference>
<gene>
    <name evidence="3" type="ORF">CONPUDRAFT_87191</name>
</gene>
<comment type="caution">
    <text evidence="3">The sequence shown here is derived from an EMBL/GenBank/DDBJ whole genome shotgun (WGS) entry which is preliminary data.</text>
</comment>
<reference evidence="4" key="1">
    <citation type="journal article" date="2012" name="Science">
        <title>The Paleozoic origin of enzymatic lignin decomposition reconstructed from 31 fungal genomes.</title>
        <authorList>
            <person name="Floudas D."/>
            <person name="Binder M."/>
            <person name="Riley R."/>
            <person name="Barry K."/>
            <person name="Blanchette R.A."/>
            <person name="Henrissat B."/>
            <person name="Martinez A.T."/>
            <person name="Otillar R."/>
            <person name="Spatafora J.W."/>
            <person name="Yadav J.S."/>
            <person name="Aerts A."/>
            <person name="Benoit I."/>
            <person name="Boyd A."/>
            <person name="Carlson A."/>
            <person name="Copeland A."/>
            <person name="Coutinho P.M."/>
            <person name="de Vries R.P."/>
            <person name="Ferreira P."/>
            <person name="Findley K."/>
            <person name="Foster B."/>
            <person name="Gaskell J."/>
            <person name="Glotzer D."/>
            <person name="Gorecki P."/>
            <person name="Heitman J."/>
            <person name="Hesse C."/>
            <person name="Hori C."/>
            <person name="Igarashi K."/>
            <person name="Jurgens J.A."/>
            <person name="Kallen N."/>
            <person name="Kersten P."/>
            <person name="Kohler A."/>
            <person name="Kuees U."/>
            <person name="Kumar T.K.A."/>
            <person name="Kuo A."/>
            <person name="LaButti K."/>
            <person name="Larrondo L.F."/>
            <person name="Lindquist E."/>
            <person name="Ling A."/>
            <person name="Lombard V."/>
            <person name="Lucas S."/>
            <person name="Lundell T."/>
            <person name="Martin R."/>
            <person name="McLaughlin D.J."/>
            <person name="Morgenstern I."/>
            <person name="Morin E."/>
            <person name="Murat C."/>
            <person name="Nagy L.G."/>
            <person name="Nolan M."/>
            <person name="Ohm R.A."/>
            <person name="Patyshakuliyeva A."/>
            <person name="Rokas A."/>
            <person name="Ruiz-Duenas F.J."/>
            <person name="Sabat G."/>
            <person name="Salamov A."/>
            <person name="Samejima M."/>
            <person name="Schmutz J."/>
            <person name="Slot J.C."/>
            <person name="St John F."/>
            <person name="Stenlid J."/>
            <person name="Sun H."/>
            <person name="Sun S."/>
            <person name="Syed K."/>
            <person name="Tsang A."/>
            <person name="Wiebenga A."/>
            <person name="Young D."/>
            <person name="Pisabarro A."/>
            <person name="Eastwood D.C."/>
            <person name="Martin F."/>
            <person name="Cullen D."/>
            <person name="Grigoriev I.V."/>
            <person name="Hibbett D.S."/>
        </authorList>
    </citation>
    <scope>NUCLEOTIDE SEQUENCE [LARGE SCALE GENOMIC DNA]</scope>
    <source>
        <strain evidence="4">RWD-64-598 SS2</strain>
    </source>
</reference>
<dbReference type="Pfam" id="PF01784">
    <property type="entry name" value="DUF34_NIF3"/>
    <property type="match status" value="1"/>
</dbReference>
<dbReference type="PANTHER" id="PTHR13799:SF13">
    <property type="entry name" value="NIF3-LIKE PROTEIN 1"/>
    <property type="match status" value="1"/>
</dbReference>
<evidence type="ECO:0000256" key="2">
    <source>
        <dbReference type="PIRSR" id="PIRSR602678-1"/>
    </source>
</evidence>
<sequence length="301" mass="32268">MSSIVVKAVSRAMERIAPLRLAESWDNVGLLIESPVPKAKAGRILLTIDITPAVVAEALRTGDTAVVVAYHPAIFRPLSALTLKTPMQRCLLELAANGVSVFCPHTSLDSVYGGINDWLASGILGGIDDSDNMRDKTRFLGEAKGEEGGAGRFVTLPQPIAIQDLVQRVKSHLKLEHVDVGLPNVERPVSTVAICAGAGESMFADVDADVYFTGEMPHHTVLATVSKGNHVILCGHTNTERGYLPTLASKLRNSLAELGRDSSTTDTNSALTLTNEEKLALAKYKLEVVVSEADKHPLVRM</sequence>
<dbReference type="InterPro" id="IPR036069">
    <property type="entry name" value="DUF34/NIF3_sf"/>
</dbReference>
<dbReference type="KEGG" id="cput:CONPUDRAFT_87191"/>
<dbReference type="FunFam" id="3.40.1390.30:FF:000001">
    <property type="entry name" value="GTP cyclohydrolase 1 type 2"/>
    <property type="match status" value="1"/>
</dbReference>
<dbReference type="Gene3D" id="3.40.1390.30">
    <property type="entry name" value="NIF3 (NGG1p interacting factor 3)-like"/>
    <property type="match status" value="1"/>
</dbReference>
<accession>A0A5M3N7I2</accession>
<evidence type="ECO:0000313" key="3">
    <source>
        <dbReference type="EMBL" id="EIW87399.1"/>
    </source>
</evidence>
<feature type="binding site" evidence="2">
    <location>
        <position position="240"/>
    </location>
    <ligand>
        <name>a divalent metal cation</name>
        <dbReference type="ChEBI" id="CHEBI:60240"/>
        <label>1</label>
    </ligand>
</feature>
<evidence type="ECO:0000256" key="1">
    <source>
        <dbReference type="ARBA" id="ARBA00006964"/>
    </source>
</evidence>
<keyword evidence="2" id="KW-0479">Metal-binding</keyword>
<dbReference type="Proteomes" id="UP000053558">
    <property type="component" value="Unassembled WGS sequence"/>
</dbReference>
<dbReference type="GeneID" id="19211165"/>
<dbReference type="SUPFAM" id="SSF102705">
    <property type="entry name" value="NIF3 (NGG1p interacting factor 3)-like"/>
    <property type="match status" value="1"/>
</dbReference>
<dbReference type="GO" id="GO:0005739">
    <property type="term" value="C:mitochondrion"/>
    <property type="evidence" value="ECO:0007669"/>
    <property type="project" value="TreeGrafter"/>
</dbReference>